<reference evidence="1" key="1">
    <citation type="submission" date="2020-08" db="EMBL/GenBank/DDBJ databases">
        <title>Functional genomics of gut bacteria from endangered species of beetles.</title>
        <authorList>
            <person name="Carlos-Shanley C."/>
        </authorList>
    </citation>
    <scope>NUCLEOTIDE SEQUENCE [LARGE SCALE GENOMIC DNA]</scope>
    <source>
        <strain evidence="1">S00060</strain>
    </source>
</reference>
<comment type="caution">
    <text evidence="1">The sequence shown here is derived from an EMBL/GenBank/DDBJ whole genome shotgun (WGS) entry which is preliminary data.</text>
</comment>
<name>A0A7W3NH95_PRIAR</name>
<keyword evidence="2" id="KW-1185">Reference proteome</keyword>
<dbReference type="RefSeq" id="WP_182528191.1">
    <property type="nucleotide sequence ID" value="NZ_JACJHT010000020.1"/>
</dbReference>
<sequence length="210" mass="24315">MAFKKQLEDYRFNLSCNRSWRYTESLIFFFIGFSSLLTSKFYLQTEDPLYHTKTYEAVSSNITGTVMIEKRVYHPATDSLDMVIKLDQTDEEEVSFVAQEKANPNIKLPVHLLYEEDGYYVVSINGLSPNCEALAFDLYQENEEKETVNVDDVTSNSETDSTEEIDAHALITTLYSDQRKTKSEEGNGTRICAFGQWVRKRFCQKENEKL</sequence>
<accession>A0A7W3NH95</accession>
<proteinExistence type="predicted"/>
<protein>
    <submittedName>
        <fullName evidence="1">Uncharacterized protein</fullName>
    </submittedName>
</protein>
<organism evidence="1 2">
    <name type="scientific">Priestia aryabhattai</name>
    <name type="common">Bacillus aryabhattai</name>
    <dbReference type="NCBI Taxonomy" id="412384"/>
    <lineage>
        <taxon>Bacteria</taxon>
        <taxon>Bacillati</taxon>
        <taxon>Bacillota</taxon>
        <taxon>Bacilli</taxon>
        <taxon>Bacillales</taxon>
        <taxon>Bacillaceae</taxon>
        <taxon>Priestia</taxon>
    </lineage>
</organism>
<gene>
    <name evidence="1" type="ORF">HNP21_006061</name>
</gene>
<evidence type="ECO:0000313" key="2">
    <source>
        <dbReference type="Proteomes" id="UP000543174"/>
    </source>
</evidence>
<dbReference type="EMBL" id="JACJHT010000020">
    <property type="protein sequence ID" value="MBA9042883.1"/>
    <property type="molecule type" value="Genomic_DNA"/>
</dbReference>
<evidence type="ECO:0000313" key="1">
    <source>
        <dbReference type="EMBL" id="MBA9042883.1"/>
    </source>
</evidence>
<dbReference type="AlphaFoldDB" id="A0A7W3NH95"/>
<dbReference type="Proteomes" id="UP000543174">
    <property type="component" value="Unassembled WGS sequence"/>
</dbReference>